<dbReference type="EMBL" id="CP049742">
    <property type="protein sequence ID" value="QPC47751.1"/>
    <property type="molecule type" value="Genomic_DNA"/>
</dbReference>
<dbReference type="PANTHER" id="PTHR31290:SF5">
    <property type="entry name" value="UV-DAMAGE ENDONUCLEASE"/>
    <property type="match status" value="1"/>
</dbReference>
<sequence>MIIRLGFVSHALSLYEGTPAKALTFANYSKKPLTEAKEKLVEVTRKNLDTTKRIIHYCIAQQISVYRMSSSIVPLATHPEAKWDYVTPFKKEWQEIGQLVRDHSLRVSFHPNQFTLFTSPEEHVTQNALADFDYHSTMLDAMGVEGVINIHIGGTYGDKQATLKRFYQQVTLLPSKQYKRMTLENDDKTYTMKETLETCQKLKIPMVFDYHHHVCNPGDEVDKWQSLLPQVFETWNHTNLRPKIHLSSPQFALNEKGNSRKHADHVDPAFATPILSALREVGQDIDIMLESKKKDLSLLILMEEWSKIRGVKRIDGGTLFFP</sequence>
<dbReference type="GO" id="GO:0016787">
    <property type="term" value="F:hydrolase activity"/>
    <property type="evidence" value="ECO:0007669"/>
    <property type="project" value="UniProtKB-KW"/>
</dbReference>
<dbReference type="Proteomes" id="UP000593626">
    <property type="component" value="Chromosome"/>
</dbReference>
<accession>A0A7S8HGN6</accession>
<evidence type="ECO:0000256" key="5">
    <source>
        <dbReference type="ARBA" id="ARBA00022801"/>
    </source>
</evidence>
<dbReference type="InterPro" id="IPR036237">
    <property type="entry name" value="Xyl_isomerase-like_sf"/>
</dbReference>
<protein>
    <submittedName>
        <fullName evidence="7">UV DNA damage repair endonuclease UvsE</fullName>
    </submittedName>
</protein>
<reference evidence="7 8" key="1">
    <citation type="submission" date="2019-07" db="EMBL/GenBank/DDBJ databases">
        <title>Genome sequence of 2 isolates from Red Sea Mangroves.</title>
        <authorList>
            <person name="Sefrji F."/>
            <person name="Michoud G."/>
            <person name="Merlino G."/>
            <person name="Daffonchio D."/>
        </authorList>
    </citation>
    <scope>NUCLEOTIDE SEQUENCE [LARGE SCALE GENOMIC DNA]</scope>
    <source>
        <strain evidence="7 8">R1DC41</strain>
    </source>
</reference>
<dbReference type="GO" id="GO:0004519">
    <property type="term" value="F:endonuclease activity"/>
    <property type="evidence" value="ECO:0007669"/>
    <property type="project" value="UniProtKB-KW"/>
</dbReference>
<keyword evidence="8" id="KW-1185">Reference proteome</keyword>
<dbReference type="NCBIfam" id="TIGR00629">
    <property type="entry name" value="uvde"/>
    <property type="match status" value="1"/>
</dbReference>
<evidence type="ECO:0000313" key="7">
    <source>
        <dbReference type="EMBL" id="QPC47751.1"/>
    </source>
</evidence>
<keyword evidence="5" id="KW-0378">Hydrolase</keyword>
<dbReference type="KEGG" id="mcui:G8O30_12675"/>
<evidence type="ECO:0000256" key="1">
    <source>
        <dbReference type="ARBA" id="ARBA00022722"/>
    </source>
</evidence>
<dbReference type="Gene3D" id="3.20.20.150">
    <property type="entry name" value="Divalent-metal-dependent TIM barrel enzymes"/>
    <property type="match status" value="1"/>
</dbReference>
<keyword evidence="4" id="KW-0228">DNA excision</keyword>
<evidence type="ECO:0000256" key="3">
    <source>
        <dbReference type="ARBA" id="ARBA00022763"/>
    </source>
</evidence>
<evidence type="ECO:0000256" key="6">
    <source>
        <dbReference type="ARBA" id="ARBA00023204"/>
    </source>
</evidence>
<dbReference type="PANTHER" id="PTHR31290">
    <property type="entry name" value="UV-DAMAGE ENDONUCLEASE"/>
    <property type="match status" value="1"/>
</dbReference>
<organism evidence="7 8">
    <name type="scientific">Mangrovibacillus cuniculi</name>
    <dbReference type="NCBI Taxonomy" id="2593652"/>
    <lineage>
        <taxon>Bacteria</taxon>
        <taxon>Bacillati</taxon>
        <taxon>Bacillota</taxon>
        <taxon>Bacilli</taxon>
        <taxon>Bacillales</taxon>
        <taxon>Bacillaceae</taxon>
        <taxon>Mangrovibacillus</taxon>
    </lineage>
</organism>
<dbReference type="Pfam" id="PF03851">
    <property type="entry name" value="UvdE"/>
    <property type="match status" value="1"/>
</dbReference>
<gene>
    <name evidence="7" type="primary">uvsE</name>
    <name evidence="7" type="ORF">G8O30_12675</name>
</gene>
<dbReference type="GO" id="GO:0006289">
    <property type="term" value="P:nucleotide-excision repair"/>
    <property type="evidence" value="ECO:0007669"/>
    <property type="project" value="InterPro"/>
</dbReference>
<evidence type="ECO:0000313" key="8">
    <source>
        <dbReference type="Proteomes" id="UP000593626"/>
    </source>
</evidence>
<dbReference type="AlphaFoldDB" id="A0A7S8HGN6"/>
<keyword evidence="3" id="KW-0227">DNA damage</keyword>
<evidence type="ECO:0000256" key="2">
    <source>
        <dbReference type="ARBA" id="ARBA00022759"/>
    </source>
</evidence>
<dbReference type="SUPFAM" id="SSF51658">
    <property type="entry name" value="Xylose isomerase-like"/>
    <property type="match status" value="1"/>
</dbReference>
<keyword evidence="6" id="KW-0234">DNA repair</keyword>
<dbReference type="InterPro" id="IPR004601">
    <property type="entry name" value="UvdE"/>
</dbReference>
<dbReference type="GO" id="GO:0009411">
    <property type="term" value="P:response to UV"/>
    <property type="evidence" value="ECO:0007669"/>
    <property type="project" value="InterPro"/>
</dbReference>
<name>A0A7S8HGN6_9BACI</name>
<evidence type="ECO:0000256" key="4">
    <source>
        <dbReference type="ARBA" id="ARBA00022769"/>
    </source>
</evidence>
<dbReference type="RefSeq" id="WP_239672425.1">
    <property type="nucleotide sequence ID" value="NZ_CP049742.1"/>
</dbReference>
<keyword evidence="1" id="KW-0540">Nuclease</keyword>
<keyword evidence="2 7" id="KW-0255">Endonuclease</keyword>
<proteinExistence type="predicted"/>